<feature type="binding site" evidence="11">
    <location>
        <position position="317"/>
    </location>
    <ligand>
        <name>NAD(+)</name>
        <dbReference type="ChEBI" id="CHEBI:57540"/>
    </ligand>
</feature>
<feature type="binding site" evidence="10">
    <location>
        <begin position="152"/>
        <end position="154"/>
    </location>
    <ligand>
        <name>D-glyceraldehyde 3-phosphate</name>
        <dbReference type="ChEBI" id="CHEBI:59776"/>
    </ligand>
</feature>
<dbReference type="PANTHER" id="PTHR10836">
    <property type="entry name" value="GLYCERALDEHYDE 3-PHOSPHATE DEHYDROGENASE"/>
    <property type="match status" value="1"/>
</dbReference>
<dbReference type="Gene3D" id="3.30.360.10">
    <property type="entry name" value="Dihydrodipicolinate Reductase, domain 2"/>
    <property type="match status" value="1"/>
</dbReference>
<dbReference type="GO" id="GO:0005829">
    <property type="term" value="C:cytosol"/>
    <property type="evidence" value="ECO:0007669"/>
    <property type="project" value="TreeGrafter"/>
</dbReference>
<evidence type="ECO:0000256" key="8">
    <source>
        <dbReference type="ARBA" id="ARBA00023152"/>
    </source>
</evidence>
<dbReference type="PANTHER" id="PTHR10836:SF76">
    <property type="entry name" value="GLYCERALDEHYDE-3-PHOSPHATE DEHYDROGENASE-RELATED"/>
    <property type="match status" value="1"/>
</dbReference>
<evidence type="ECO:0000256" key="5">
    <source>
        <dbReference type="ARBA" id="ARBA00022490"/>
    </source>
</evidence>
<keyword evidence="17" id="KW-1185">Reference proteome</keyword>
<dbReference type="PIRSF" id="PIRSF000149">
    <property type="entry name" value="GAP_DH"/>
    <property type="match status" value="1"/>
</dbReference>
<evidence type="ECO:0000256" key="11">
    <source>
        <dbReference type="PIRSR" id="PIRSR000149-3"/>
    </source>
</evidence>
<dbReference type="GO" id="GO:0004365">
    <property type="term" value="F:glyceraldehyde-3-phosphate dehydrogenase (NAD+) (phosphorylating) activity"/>
    <property type="evidence" value="ECO:0007669"/>
    <property type="project" value="UniProtKB-UniRule"/>
</dbReference>
<gene>
    <name evidence="16" type="ORF">FISHEDRAFT_63894</name>
</gene>
<evidence type="ECO:0000256" key="12">
    <source>
        <dbReference type="PIRSR" id="PIRSR000149-4"/>
    </source>
</evidence>
<dbReference type="GO" id="GO:0050661">
    <property type="term" value="F:NADP binding"/>
    <property type="evidence" value="ECO:0007669"/>
    <property type="project" value="InterPro"/>
</dbReference>
<evidence type="ECO:0000313" key="17">
    <source>
        <dbReference type="Proteomes" id="UP000054144"/>
    </source>
</evidence>
<evidence type="ECO:0000256" key="14">
    <source>
        <dbReference type="RuleBase" id="RU361160"/>
    </source>
</evidence>
<protein>
    <recommendedName>
        <fullName evidence="14">Glyceraldehyde-3-phosphate dehydrogenase</fullName>
        <ecNumber evidence="14">1.2.1.12</ecNumber>
    </recommendedName>
</protein>
<dbReference type="Pfam" id="PF02800">
    <property type="entry name" value="Gp_dh_C"/>
    <property type="match status" value="1"/>
</dbReference>
<feature type="binding site" evidence="10">
    <location>
        <position position="235"/>
    </location>
    <ligand>
        <name>D-glyceraldehyde 3-phosphate</name>
        <dbReference type="ChEBI" id="CHEBI:59776"/>
    </ligand>
</feature>
<feature type="domain" description="Glyceraldehyde 3-phosphate dehydrogenase NAD(P) binding" evidence="15">
    <location>
        <begin position="2"/>
        <end position="153"/>
    </location>
</feature>
<keyword evidence="6 14" id="KW-0560">Oxidoreductase</keyword>
<dbReference type="EMBL" id="KN881645">
    <property type="protein sequence ID" value="KIY52122.1"/>
    <property type="molecule type" value="Genomic_DNA"/>
</dbReference>
<evidence type="ECO:0000256" key="4">
    <source>
        <dbReference type="ARBA" id="ARBA00011881"/>
    </source>
</evidence>
<evidence type="ECO:0000256" key="7">
    <source>
        <dbReference type="ARBA" id="ARBA00023027"/>
    </source>
</evidence>
<dbReference type="GO" id="GO:0051287">
    <property type="term" value="F:NAD binding"/>
    <property type="evidence" value="ECO:0007669"/>
    <property type="project" value="UniProtKB-UniRule"/>
</dbReference>
<keyword evidence="5" id="KW-0963">Cytoplasm</keyword>
<dbReference type="InterPro" id="IPR006424">
    <property type="entry name" value="Glyceraldehyde-3-P_DH_1"/>
</dbReference>
<dbReference type="CDD" id="cd18126">
    <property type="entry name" value="GAPDH_I_C"/>
    <property type="match status" value="1"/>
</dbReference>
<accession>A0A0D7AKK5</accession>
<evidence type="ECO:0000256" key="6">
    <source>
        <dbReference type="ARBA" id="ARBA00023002"/>
    </source>
</evidence>
<comment type="similarity">
    <text evidence="3 13">Belongs to the glyceraldehyde-3-phosphate dehydrogenase family.</text>
</comment>
<dbReference type="OrthoDB" id="1152826at2759"/>
<dbReference type="AlphaFoldDB" id="A0A0D7AKK5"/>
<evidence type="ECO:0000256" key="13">
    <source>
        <dbReference type="RuleBase" id="RU000397"/>
    </source>
</evidence>
<evidence type="ECO:0000259" key="15">
    <source>
        <dbReference type="SMART" id="SM00846"/>
    </source>
</evidence>
<dbReference type="CDD" id="cd05214">
    <property type="entry name" value="GAPDH_I_N"/>
    <property type="match status" value="1"/>
</dbReference>
<feature type="binding site" evidence="11">
    <location>
        <position position="123"/>
    </location>
    <ligand>
        <name>NAD(+)</name>
        <dbReference type="ChEBI" id="CHEBI:57540"/>
    </ligand>
</feature>
<dbReference type="InterPro" id="IPR020831">
    <property type="entry name" value="GlycerAld/Erythrose_P_DH"/>
</dbReference>
<dbReference type="FunFam" id="3.30.360.10:FF:000001">
    <property type="entry name" value="Glyceraldehyde-3-phosphate dehydrogenase"/>
    <property type="match status" value="1"/>
</dbReference>
<comment type="catalytic activity">
    <reaction evidence="14">
        <text>D-glyceraldehyde 3-phosphate + phosphate + NAD(+) = (2R)-3-phospho-glyceroyl phosphate + NADH + H(+)</text>
        <dbReference type="Rhea" id="RHEA:10300"/>
        <dbReference type="ChEBI" id="CHEBI:15378"/>
        <dbReference type="ChEBI" id="CHEBI:43474"/>
        <dbReference type="ChEBI" id="CHEBI:57540"/>
        <dbReference type="ChEBI" id="CHEBI:57604"/>
        <dbReference type="ChEBI" id="CHEBI:57945"/>
        <dbReference type="ChEBI" id="CHEBI:59776"/>
        <dbReference type="EC" id="1.2.1.12"/>
    </reaction>
</comment>
<feature type="binding site" evidence="10">
    <location>
        <position position="183"/>
    </location>
    <ligand>
        <name>D-glyceraldehyde 3-phosphate</name>
        <dbReference type="ChEBI" id="CHEBI:59776"/>
    </ligand>
</feature>
<dbReference type="SUPFAM" id="SSF55347">
    <property type="entry name" value="Glyceraldehyde-3-phosphate dehydrogenase-like, C-terminal domain"/>
    <property type="match status" value="1"/>
</dbReference>
<dbReference type="InterPro" id="IPR020828">
    <property type="entry name" value="GlycerAld_3-P_DH_NAD(P)-bd"/>
</dbReference>
<evidence type="ECO:0000256" key="2">
    <source>
        <dbReference type="ARBA" id="ARBA00004869"/>
    </source>
</evidence>
<sequence>MVKVGINGFVSPVLSRIGRLVLRNALQFPDIEVVAVNESVLIFHHRMAYMFKYDSVRGRMVKLFIEGKPIIVFEEKDPANIPWGSVGAEYIVESTASCLSGVFTKIDGASAHLKGGAKKVIISAPSADAPMFVCGVNLDAYDPKYTVISNASCTTNCLAPIAKVLNGKFGIVEGLMTAVHASTATQKTVDGPSKKDWRGGRGVNNNIIPSSTGAAKAVGKVIPSLNGKVTGMSFRVPTLDVSVVDLVCRLEKPAKYEEIKAVMADAAAGPYKGILDYTEDSVVSTDFVGYNASSIFDASAGIALNDTFVKIIAWYDNEWGYSRRVCDLVRYVASVDSKA</sequence>
<proteinExistence type="inferred from homology"/>
<comment type="subcellular location">
    <subcellularLocation>
        <location evidence="1">Cytoplasm</location>
    </subcellularLocation>
</comment>
<evidence type="ECO:0000313" key="16">
    <source>
        <dbReference type="EMBL" id="KIY52122.1"/>
    </source>
</evidence>
<dbReference type="FunFam" id="3.40.50.720:FF:000266">
    <property type="entry name" value="Glyceraldehyde-3-phosphate dehydrogenase"/>
    <property type="match status" value="1"/>
</dbReference>
<comment type="subunit">
    <text evidence="4 14">Homotetramer.</text>
</comment>
<dbReference type="SMART" id="SM00846">
    <property type="entry name" value="Gp_dh_N"/>
    <property type="match status" value="1"/>
</dbReference>
<dbReference type="Pfam" id="PF00044">
    <property type="entry name" value="Gp_dh_N"/>
    <property type="match status" value="1"/>
</dbReference>
<dbReference type="NCBIfam" id="TIGR01534">
    <property type="entry name" value="GAPDH-I"/>
    <property type="match status" value="1"/>
</dbReference>
<dbReference type="EC" id="1.2.1.12" evidence="14"/>
<evidence type="ECO:0000256" key="10">
    <source>
        <dbReference type="PIRSR" id="PIRSR000149-2"/>
    </source>
</evidence>
<dbReference type="InterPro" id="IPR036291">
    <property type="entry name" value="NAD(P)-bd_dom_sf"/>
</dbReference>
<feature type="site" description="Activates thiol group during catalysis" evidence="12">
    <location>
        <position position="180"/>
    </location>
</feature>
<keyword evidence="7 11" id="KW-0520">NAD</keyword>
<dbReference type="Proteomes" id="UP000054144">
    <property type="component" value="Unassembled WGS sequence"/>
</dbReference>
<dbReference type="GO" id="GO:0006096">
    <property type="term" value="P:glycolytic process"/>
    <property type="evidence" value="ECO:0007669"/>
    <property type="project" value="UniProtKB-UniPathway"/>
</dbReference>
<dbReference type="PRINTS" id="PR00078">
    <property type="entry name" value="G3PDHDRGNASE"/>
</dbReference>
<feature type="active site" description="Nucleophile" evidence="9">
    <location>
        <position position="153"/>
    </location>
</feature>
<evidence type="ECO:0000256" key="1">
    <source>
        <dbReference type="ARBA" id="ARBA00004496"/>
    </source>
</evidence>
<organism evidence="16 17">
    <name type="scientific">Fistulina hepatica ATCC 64428</name>
    <dbReference type="NCBI Taxonomy" id="1128425"/>
    <lineage>
        <taxon>Eukaryota</taxon>
        <taxon>Fungi</taxon>
        <taxon>Dikarya</taxon>
        <taxon>Basidiomycota</taxon>
        <taxon>Agaricomycotina</taxon>
        <taxon>Agaricomycetes</taxon>
        <taxon>Agaricomycetidae</taxon>
        <taxon>Agaricales</taxon>
        <taxon>Fistulinaceae</taxon>
        <taxon>Fistulina</taxon>
    </lineage>
</organism>
<dbReference type="InterPro" id="IPR020829">
    <property type="entry name" value="GlycerAld_3-P_DH_cat"/>
</dbReference>
<reference evidence="16 17" key="1">
    <citation type="journal article" date="2015" name="Fungal Genet. Biol.">
        <title>Evolution of novel wood decay mechanisms in Agaricales revealed by the genome sequences of Fistulina hepatica and Cylindrobasidium torrendii.</title>
        <authorList>
            <person name="Floudas D."/>
            <person name="Held B.W."/>
            <person name="Riley R."/>
            <person name="Nagy L.G."/>
            <person name="Koehler G."/>
            <person name="Ransdell A.S."/>
            <person name="Younus H."/>
            <person name="Chow J."/>
            <person name="Chiniquy J."/>
            <person name="Lipzen A."/>
            <person name="Tritt A."/>
            <person name="Sun H."/>
            <person name="Haridas S."/>
            <person name="LaButti K."/>
            <person name="Ohm R.A."/>
            <person name="Kues U."/>
            <person name="Blanchette R.A."/>
            <person name="Grigoriev I.V."/>
            <person name="Minto R.E."/>
            <person name="Hibbett D.S."/>
        </authorList>
    </citation>
    <scope>NUCLEOTIDE SEQUENCE [LARGE SCALE GENOMIC DNA]</scope>
    <source>
        <strain evidence="16 17">ATCC 64428</strain>
    </source>
</reference>
<evidence type="ECO:0000256" key="9">
    <source>
        <dbReference type="PIRSR" id="PIRSR000149-1"/>
    </source>
</evidence>
<dbReference type="GO" id="GO:0006006">
    <property type="term" value="P:glucose metabolic process"/>
    <property type="evidence" value="ECO:0007669"/>
    <property type="project" value="InterPro"/>
</dbReference>
<keyword evidence="8 14" id="KW-0324">Glycolysis</keyword>
<evidence type="ECO:0000256" key="3">
    <source>
        <dbReference type="ARBA" id="ARBA00007406"/>
    </source>
</evidence>
<name>A0A0D7AKK5_9AGAR</name>
<feature type="binding site" evidence="11">
    <location>
        <begin position="16"/>
        <end position="17"/>
    </location>
    <ligand>
        <name>NAD(+)</name>
        <dbReference type="ChEBI" id="CHEBI:57540"/>
    </ligand>
</feature>
<comment type="pathway">
    <text evidence="2 14">Carbohydrate degradation; glycolysis; pyruvate from D-glyceraldehyde 3-phosphate: step 1/5.</text>
</comment>
<dbReference type="SUPFAM" id="SSF51735">
    <property type="entry name" value="NAD(P)-binding Rossmann-fold domains"/>
    <property type="match status" value="1"/>
</dbReference>
<dbReference type="Gene3D" id="3.40.50.720">
    <property type="entry name" value="NAD(P)-binding Rossmann-like Domain"/>
    <property type="match status" value="1"/>
</dbReference>
<feature type="binding site" evidence="10">
    <location>
        <begin position="212"/>
        <end position="213"/>
    </location>
    <ligand>
        <name>D-glyceraldehyde 3-phosphate</name>
        <dbReference type="ChEBI" id="CHEBI:59776"/>
    </ligand>
</feature>
<dbReference type="InterPro" id="IPR020830">
    <property type="entry name" value="GlycerAld_3-P_DH_AS"/>
</dbReference>
<dbReference type="PROSITE" id="PS00071">
    <property type="entry name" value="GAPDH"/>
    <property type="match status" value="1"/>
</dbReference>
<dbReference type="UniPathway" id="UPA00109">
    <property type="reaction ID" value="UER00184"/>
</dbReference>
<keyword evidence="11" id="KW-0547">Nucleotide-binding</keyword>